<keyword evidence="5" id="KW-0560">Oxidoreductase</keyword>
<evidence type="ECO:0000313" key="9">
    <source>
        <dbReference type="EMBL" id="THG37047.1"/>
    </source>
</evidence>
<dbReference type="InterPro" id="IPR004113">
    <property type="entry name" value="FAD-bd_oxidored_4_C"/>
</dbReference>
<dbReference type="GO" id="GO:0071949">
    <property type="term" value="F:FAD binding"/>
    <property type="evidence" value="ECO:0007669"/>
    <property type="project" value="InterPro"/>
</dbReference>
<dbReference type="PROSITE" id="PS51387">
    <property type="entry name" value="FAD_PCMH"/>
    <property type="match status" value="1"/>
</dbReference>
<evidence type="ECO:0000256" key="4">
    <source>
        <dbReference type="ARBA" id="ARBA00022827"/>
    </source>
</evidence>
<dbReference type="InterPro" id="IPR016169">
    <property type="entry name" value="FAD-bd_PCMH_sub2"/>
</dbReference>
<dbReference type="InterPro" id="IPR006094">
    <property type="entry name" value="Oxid_FAD_bind_N"/>
</dbReference>
<comment type="caution">
    <text evidence="9">The sequence shown here is derived from an EMBL/GenBank/DDBJ whole genome shotgun (WGS) entry which is preliminary data.</text>
</comment>
<dbReference type="Pfam" id="PF02913">
    <property type="entry name" value="FAD-oxidase_C"/>
    <property type="match status" value="1"/>
</dbReference>
<name>A0A4V6RZ74_9ACTN</name>
<evidence type="ECO:0000259" key="8">
    <source>
        <dbReference type="PROSITE" id="PS51387"/>
    </source>
</evidence>
<proteinExistence type="predicted"/>
<feature type="domain" description="FAD-binding PCMH-type" evidence="8">
    <location>
        <begin position="71"/>
        <end position="241"/>
    </location>
</feature>
<dbReference type="InterPro" id="IPR009051">
    <property type="entry name" value="Helical_ferredxn"/>
</dbReference>
<dbReference type="GO" id="GO:0051539">
    <property type="term" value="F:4 iron, 4 sulfur cluster binding"/>
    <property type="evidence" value="ECO:0007669"/>
    <property type="project" value="UniProtKB-KW"/>
</dbReference>
<dbReference type="AlphaFoldDB" id="A0A4V6RZ74"/>
<dbReference type="Pfam" id="PF13183">
    <property type="entry name" value="Fer4_8"/>
    <property type="match status" value="1"/>
</dbReference>
<keyword evidence="1" id="KW-0004">4Fe-4S</keyword>
<dbReference type="InterPro" id="IPR036318">
    <property type="entry name" value="FAD-bd_PCMH-like_sf"/>
</dbReference>
<dbReference type="SUPFAM" id="SSF56176">
    <property type="entry name" value="FAD-binding/transporter-associated domain-like"/>
    <property type="match status" value="1"/>
</dbReference>
<evidence type="ECO:0000256" key="3">
    <source>
        <dbReference type="ARBA" id="ARBA00022723"/>
    </source>
</evidence>
<dbReference type="InterPro" id="IPR016166">
    <property type="entry name" value="FAD-bd_PCMH"/>
</dbReference>
<dbReference type="Gene3D" id="1.10.1060.10">
    <property type="entry name" value="Alpha-helical ferredoxin"/>
    <property type="match status" value="1"/>
</dbReference>
<dbReference type="Pfam" id="PF02754">
    <property type="entry name" value="CCG"/>
    <property type="match status" value="2"/>
</dbReference>
<dbReference type="SUPFAM" id="SSF55103">
    <property type="entry name" value="FAD-linked oxidases, C-terminal domain"/>
    <property type="match status" value="1"/>
</dbReference>
<keyword evidence="3" id="KW-0479">Metal-binding</keyword>
<gene>
    <name evidence="9" type="ORF">E5986_07315</name>
</gene>
<dbReference type="Pfam" id="PF01565">
    <property type="entry name" value="FAD_binding_4"/>
    <property type="match status" value="1"/>
</dbReference>
<dbReference type="InterPro" id="IPR004017">
    <property type="entry name" value="Cys_rich_dom"/>
</dbReference>
<dbReference type="InterPro" id="IPR017900">
    <property type="entry name" value="4Fe4S_Fe_S_CS"/>
</dbReference>
<dbReference type="InterPro" id="IPR016164">
    <property type="entry name" value="FAD-linked_Oxase-like_C"/>
</dbReference>
<reference evidence="9 10" key="1">
    <citation type="submission" date="2019-04" db="EMBL/GenBank/DDBJ databases">
        <title>Microbes associate with the intestines of laboratory mice.</title>
        <authorList>
            <person name="Navarre W."/>
            <person name="Wong E."/>
            <person name="Huang K.C."/>
            <person name="Tropini C."/>
            <person name="Ng K."/>
            <person name="Yu B."/>
        </authorList>
    </citation>
    <scope>NUCLEOTIDE SEQUENCE [LARGE SCALE GENOMIC DNA]</scope>
    <source>
        <strain evidence="9 10">NM80_B27</strain>
    </source>
</reference>
<sequence>MREGPRGGIARLPFAGNAAPRPAMRGDIMDHQATLEALQSELGDRASTVDVRRVVYSHDMGTLPDVVKKFIRTLPDMVVQPETVEEVQQIARLARDGGVPLTPRGSASAGYGGAVPAAGGIVVDMYRMRGLVSVDAEAGTATALPATTLQDIDEALRAQGFRMPLMPTSAPSATIGGFVGQGGAGIGSAAAGTLADNLVSVTAVLGDGSLRTFEGDEVALVYGMEGITGIVTAVTFRMLSAGEETVAAFSFADAAAAQAFARAAQRAGAWHVNIQPPNYVALMNRATGAALPENWIVLAVTADVDGLGAAAAAAHGTDLGAGAAAALWAERYYPLRGKKFGPSIIPVDVLVPQDKLVAFNETMVKKYEDSFVYEATVMGDTMLALIGFILADERKDDFTMAFANSLVISEVAKKLGGRAYASGMYLTAESEDIFGLDTLKRVASFKAETDPAGIMNPGKVLPPSLDGKSPAKLIARAIGSARGVAGIGAALGRVLGGRNNEVKPLTDLPNHMEESAFACAECGFCRSKCTVFLPDPWEDNSPRGKWYLIKEYAKGHIPFDVSMVHKLNICTTCKRCEQTCEVSLKMADEYLGAKPYFKQKGFSNAGLAALRGNVLGTGNFWGSDVEALSWHTDDMRFSDTGEIGFWPGCWTQTISKNAAQNAVHLLNAAGIEPVDLGDNGSDICCGFYLFLGGYAEDFEARVVENIKRMNAAGVKQVITPCPACLATFAELYGGIAEAHGLPFDIEFVHSVVVLNELVESGTLDLGAGEPVDVKVTYHDPCHLGRWFNVYEEPRNFIRAVPGVDYEDMRHNRQDSLCCGLVNAFYEIGSVPTSGVARVSEADEVGADYILTACAGCGVQVNNMCVAAQTHARQMDITDLAAKSLGFEVYDSNEAAQAYFAAAVDLLSTSTTIQDQ</sequence>
<accession>A0A4V6RZ74</accession>
<evidence type="ECO:0000256" key="1">
    <source>
        <dbReference type="ARBA" id="ARBA00022485"/>
    </source>
</evidence>
<protein>
    <submittedName>
        <fullName evidence="9">FAD-binding oxidoreductase</fullName>
    </submittedName>
</protein>
<dbReference type="InterPro" id="IPR017896">
    <property type="entry name" value="4Fe4S_Fe-S-bd"/>
</dbReference>
<evidence type="ECO:0000256" key="6">
    <source>
        <dbReference type="ARBA" id="ARBA00023004"/>
    </source>
</evidence>
<evidence type="ECO:0000256" key="2">
    <source>
        <dbReference type="ARBA" id="ARBA00022630"/>
    </source>
</evidence>
<dbReference type="GO" id="GO:0016491">
    <property type="term" value="F:oxidoreductase activity"/>
    <property type="evidence" value="ECO:0007669"/>
    <property type="project" value="UniProtKB-KW"/>
</dbReference>
<dbReference type="GO" id="GO:0046872">
    <property type="term" value="F:metal ion binding"/>
    <property type="evidence" value="ECO:0007669"/>
    <property type="project" value="UniProtKB-KW"/>
</dbReference>
<organism evidence="9 10">
    <name type="scientific">Adlercreutzia caecimuris</name>
    <dbReference type="NCBI Taxonomy" id="671266"/>
    <lineage>
        <taxon>Bacteria</taxon>
        <taxon>Bacillati</taxon>
        <taxon>Actinomycetota</taxon>
        <taxon>Coriobacteriia</taxon>
        <taxon>Eggerthellales</taxon>
        <taxon>Eggerthellaceae</taxon>
        <taxon>Adlercreutzia</taxon>
    </lineage>
</organism>
<evidence type="ECO:0000256" key="7">
    <source>
        <dbReference type="ARBA" id="ARBA00023014"/>
    </source>
</evidence>
<dbReference type="Gene3D" id="3.30.465.10">
    <property type="match status" value="1"/>
</dbReference>
<dbReference type="Proteomes" id="UP000308978">
    <property type="component" value="Unassembled WGS sequence"/>
</dbReference>
<dbReference type="PROSITE" id="PS00198">
    <property type="entry name" value="4FE4S_FER_1"/>
    <property type="match status" value="1"/>
</dbReference>
<evidence type="ECO:0000256" key="5">
    <source>
        <dbReference type="ARBA" id="ARBA00023002"/>
    </source>
</evidence>
<keyword evidence="7" id="KW-0411">Iron-sulfur</keyword>
<dbReference type="PANTHER" id="PTHR43255">
    <property type="entry name" value="IRON-SULFUR-BINDING OXIDOREDUCTASE FADF-RELATED-RELATED"/>
    <property type="match status" value="1"/>
</dbReference>
<keyword evidence="2" id="KW-0285">Flavoprotein</keyword>
<dbReference type="GO" id="GO:0005886">
    <property type="term" value="C:plasma membrane"/>
    <property type="evidence" value="ECO:0007669"/>
    <property type="project" value="TreeGrafter"/>
</dbReference>
<dbReference type="SUPFAM" id="SSF46548">
    <property type="entry name" value="alpha-helical ferredoxin"/>
    <property type="match status" value="1"/>
</dbReference>
<keyword evidence="4" id="KW-0274">FAD</keyword>
<dbReference type="InterPro" id="IPR051460">
    <property type="entry name" value="HdrC_iron-sulfur_subunit"/>
</dbReference>
<evidence type="ECO:0000313" key="10">
    <source>
        <dbReference type="Proteomes" id="UP000308978"/>
    </source>
</evidence>
<keyword evidence="6" id="KW-0408">Iron</keyword>
<dbReference type="EMBL" id="SSTJ01000008">
    <property type="protein sequence ID" value="THG37047.1"/>
    <property type="molecule type" value="Genomic_DNA"/>
</dbReference>
<dbReference type="PANTHER" id="PTHR43255:SF1">
    <property type="entry name" value="IRON-SULFUR-BINDING OXIDOREDUCTASE FADF-RELATED"/>
    <property type="match status" value="1"/>
</dbReference>